<dbReference type="InterPro" id="IPR044839">
    <property type="entry name" value="NDR1-like"/>
</dbReference>
<dbReference type="GO" id="GO:0005886">
    <property type="term" value="C:plasma membrane"/>
    <property type="evidence" value="ECO:0007669"/>
    <property type="project" value="TreeGrafter"/>
</dbReference>
<proteinExistence type="predicted"/>
<evidence type="ECO:0000313" key="5">
    <source>
        <dbReference type="Proteomes" id="UP001152523"/>
    </source>
</evidence>
<dbReference type="Proteomes" id="UP001152523">
    <property type="component" value="Unassembled WGS sequence"/>
</dbReference>
<keyword evidence="3" id="KW-0812">Transmembrane</keyword>
<comment type="subcellular location">
    <subcellularLocation>
        <location evidence="1">Membrane</location>
    </subcellularLocation>
</comment>
<keyword evidence="5" id="KW-1185">Reference proteome</keyword>
<protein>
    <recommendedName>
        <fullName evidence="6">Late embryogenesis abundant protein LEA-2 subgroup domain-containing protein</fullName>
    </recommendedName>
</protein>
<name>A0AAV0FYL5_9ASTE</name>
<dbReference type="GO" id="GO:0098542">
    <property type="term" value="P:defense response to other organism"/>
    <property type="evidence" value="ECO:0007669"/>
    <property type="project" value="InterPro"/>
</dbReference>
<comment type="caution">
    <text evidence="4">The sequence shown here is derived from an EMBL/GenBank/DDBJ whole genome shotgun (WGS) entry which is preliminary data.</text>
</comment>
<feature type="transmembrane region" description="Helical" evidence="3">
    <location>
        <begin position="21"/>
        <end position="48"/>
    </location>
</feature>
<evidence type="ECO:0000256" key="2">
    <source>
        <dbReference type="ARBA" id="ARBA00023136"/>
    </source>
</evidence>
<gene>
    <name evidence="4" type="ORF">CEPIT_LOCUS38449</name>
</gene>
<keyword evidence="3" id="KW-1133">Transmembrane helix</keyword>
<dbReference type="PANTHER" id="PTHR31234">
    <property type="entry name" value="LATE EMBRYOGENESIS ABUNDANT (LEA) HYDROXYPROLINE-RICH GLYCOPROTEIN FAMILY"/>
    <property type="match status" value="1"/>
</dbReference>
<accession>A0AAV0FYL5</accession>
<evidence type="ECO:0000256" key="3">
    <source>
        <dbReference type="SAM" id="Phobius"/>
    </source>
</evidence>
<evidence type="ECO:0000256" key="1">
    <source>
        <dbReference type="ARBA" id="ARBA00004370"/>
    </source>
</evidence>
<dbReference type="EMBL" id="CAMAPF010001023">
    <property type="protein sequence ID" value="CAH9140561.1"/>
    <property type="molecule type" value="Genomic_DNA"/>
</dbReference>
<keyword evidence="2 3" id="KW-0472">Membrane</keyword>
<dbReference type="AlphaFoldDB" id="A0AAV0FYL5"/>
<dbReference type="PANTHER" id="PTHR31234:SF72">
    <property type="entry name" value="NDR1_HIN1-LIKE PROTEIN 6"/>
    <property type="match status" value="1"/>
</dbReference>
<organism evidence="4 5">
    <name type="scientific">Cuscuta epithymum</name>
    <dbReference type="NCBI Taxonomy" id="186058"/>
    <lineage>
        <taxon>Eukaryota</taxon>
        <taxon>Viridiplantae</taxon>
        <taxon>Streptophyta</taxon>
        <taxon>Embryophyta</taxon>
        <taxon>Tracheophyta</taxon>
        <taxon>Spermatophyta</taxon>
        <taxon>Magnoliopsida</taxon>
        <taxon>eudicotyledons</taxon>
        <taxon>Gunneridae</taxon>
        <taxon>Pentapetalae</taxon>
        <taxon>asterids</taxon>
        <taxon>lamiids</taxon>
        <taxon>Solanales</taxon>
        <taxon>Convolvulaceae</taxon>
        <taxon>Cuscuteae</taxon>
        <taxon>Cuscuta</taxon>
        <taxon>Cuscuta subgen. Cuscuta</taxon>
    </lineage>
</organism>
<reference evidence="4" key="1">
    <citation type="submission" date="2022-07" db="EMBL/GenBank/DDBJ databases">
        <authorList>
            <person name="Macas J."/>
            <person name="Novak P."/>
            <person name="Neumann P."/>
        </authorList>
    </citation>
    <scope>NUCLEOTIDE SEQUENCE</scope>
</reference>
<sequence length="211" mass="23459">MQPPYRRNIPRYQTRRSSSGCCCKCICFFCCFLFLLVLALGGIAFYVYTVYKPKIPSYNVNGLDVKNFDVQKDFSLKTVFIVTVTADNPNSNIGFIYGKNSSVVVTYADSILSSGKLPNFHQGAKNMTVMKIRMEGVSEFGSGIQQAFQENKETGKIPLLVMVKAPVKVVLGSFAFREAIVYVNCSLVVDNLQPGKKVGIVKSEYSFDVSF</sequence>
<evidence type="ECO:0008006" key="6">
    <source>
        <dbReference type="Google" id="ProtNLM"/>
    </source>
</evidence>
<evidence type="ECO:0000313" key="4">
    <source>
        <dbReference type="EMBL" id="CAH9140561.1"/>
    </source>
</evidence>